<dbReference type="PROSITE" id="PS50106">
    <property type="entry name" value="PDZ"/>
    <property type="match status" value="1"/>
</dbReference>
<feature type="domain" description="PDZ" evidence="1">
    <location>
        <begin position="310"/>
        <end position="372"/>
    </location>
</feature>
<evidence type="ECO:0000313" key="2">
    <source>
        <dbReference type="EMBL" id="VAW84122.1"/>
    </source>
</evidence>
<sequence>MKLRIVEKQLLFGVWLLFMANMVFAMSPSHKQEMCVPPYVWQAVEHNQQRSTQDIIKSLATSPVVLLGEFHDSVLHHDWELATITALFNQRSSLAIGLEMLPRSAQPALDRWVRGETNEETFLKESKWYEYWKFDAELYLPILRFARMNNIPMYGINVEQDLKKEVKEKGWHNIPKERRDGISDPAVPSDAYLAMLASTFALHGHGGSQTKDKKNTDLNELKKNSGFKRFVQGQQLWDRAMAQSIEVLVKDRPERQVVALMGSGHLMNGFGVPHQLQDLGVKSVKTLIPWEQGYDCEMLTPDLASAVYGMPELPRSSFSGRQKLGVHIEPAEKGVKVSKVVDDSLAQAAGLEKGDVLVELAGIKIKRVIEVIDIVRKMQAGTWLPIVFLRGDKKVSIVAKFPLLEKAE</sequence>
<dbReference type="Pfam" id="PF13180">
    <property type="entry name" value="PDZ_2"/>
    <property type="match status" value="1"/>
</dbReference>
<dbReference type="CDD" id="cd14727">
    <property type="entry name" value="ChanN-like"/>
    <property type="match status" value="1"/>
</dbReference>
<dbReference type="Gene3D" id="3.40.50.11550">
    <property type="match status" value="1"/>
</dbReference>
<dbReference type="InterPro" id="IPR007314">
    <property type="entry name" value="Cofac_haem-bd_dom"/>
</dbReference>
<dbReference type="SUPFAM" id="SSF50156">
    <property type="entry name" value="PDZ domain-like"/>
    <property type="match status" value="1"/>
</dbReference>
<gene>
    <name evidence="2" type="ORF">MNBD_GAMMA16-740</name>
</gene>
<dbReference type="SUPFAM" id="SSF159501">
    <property type="entry name" value="EreA/ChaN-like"/>
    <property type="match status" value="1"/>
</dbReference>
<accession>A0A3B0Z991</accession>
<protein>
    <recommendedName>
        <fullName evidence="1">PDZ domain-containing protein</fullName>
    </recommendedName>
</protein>
<reference evidence="2" key="1">
    <citation type="submission" date="2018-06" db="EMBL/GenBank/DDBJ databases">
        <authorList>
            <person name="Zhirakovskaya E."/>
        </authorList>
    </citation>
    <scope>NUCLEOTIDE SEQUENCE</scope>
</reference>
<dbReference type="InterPro" id="IPR001478">
    <property type="entry name" value="PDZ"/>
</dbReference>
<organism evidence="2">
    <name type="scientific">hydrothermal vent metagenome</name>
    <dbReference type="NCBI Taxonomy" id="652676"/>
    <lineage>
        <taxon>unclassified sequences</taxon>
        <taxon>metagenomes</taxon>
        <taxon>ecological metagenomes</taxon>
    </lineage>
</organism>
<proteinExistence type="predicted"/>
<name>A0A3B0Z991_9ZZZZ</name>
<dbReference type="Pfam" id="PF04187">
    <property type="entry name" value="Cofac_haem_bdg"/>
    <property type="match status" value="1"/>
</dbReference>
<dbReference type="EMBL" id="UOFO01000034">
    <property type="protein sequence ID" value="VAW84122.1"/>
    <property type="molecule type" value="Genomic_DNA"/>
</dbReference>
<dbReference type="InterPro" id="IPR036034">
    <property type="entry name" value="PDZ_sf"/>
</dbReference>
<dbReference type="SMART" id="SM00228">
    <property type="entry name" value="PDZ"/>
    <property type="match status" value="1"/>
</dbReference>
<evidence type="ECO:0000259" key="1">
    <source>
        <dbReference type="PROSITE" id="PS50106"/>
    </source>
</evidence>
<dbReference type="Gene3D" id="2.30.42.10">
    <property type="match status" value="1"/>
</dbReference>
<dbReference type="AlphaFoldDB" id="A0A3B0Z991"/>